<dbReference type="SMART" id="SM00368">
    <property type="entry name" value="LRR_RI"/>
    <property type="match status" value="4"/>
</dbReference>
<sequence length="269" mass="29766">MGLMVIEENLHKLKHLNLRSCRLISDDGIGCLAGVFKTTCRPPGTRDLKSLILQDCQISDASLNSIAKGLPNLESLNLSFCCGISDTGMVSLSNMSSLKDLNLRSCDHISDLGIAHLAEKGAHFKVLDVSFCDRIGDGALGHIAQGMDFLDSLSLSSCHITDEGLERLVRNLKGLTTLNIDLITWECEGKGEEGLEEEKCVRFSFLTYVVMSFVERDPVSTSLCICSIRWLRDSDVAFAVLYKVKELMLVNGWRSVSCNYCGQFEIFIR</sequence>
<dbReference type="EMBL" id="JAIZAY010000002">
    <property type="protein sequence ID" value="KAJ8047140.1"/>
    <property type="molecule type" value="Genomic_DNA"/>
</dbReference>
<reference evidence="3" key="1">
    <citation type="submission" date="2021-10" db="EMBL/GenBank/DDBJ databases">
        <title>Tropical sea cucumber genome reveals ecological adaptation and Cuvierian tubules defense mechanism.</title>
        <authorList>
            <person name="Chen T."/>
        </authorList>
    </citation>
    <scope>NUCLEOTIDE SEQUENCE</scope>
    <source>
        <strain evidence="3">Nanhai2018</strain>
        <tissue evidence="3">Muscle</tissue>
    </source>
</reference>
<dbReference type="Proteomes" id="UP001152320">
    <property type="component" value="Chromosome 2"/>
</dbReference>
<protein>
    <submittedName>
        <fullName evidence="3">F-box/LRR-repeat protein 14</fullName>
    </submittedName>
</protein>
<evidence type="ECO:0000256" key="1">
    <source>
        <dbReference type="ARBA" id="ARBA00022786"/>
    </source>
</evidence>
<dbReference type="Pfam" id="PF13516">
    <property type="entry name" value="LRR_6"/>
    <property type="match status" value="1"/>
</dbReference>
<comment type="caution">
    <text evidence="3">The sequence shown here is derived from an EMBL/GenBank/DDBJ whole genome shotgun (WGS) entry which is preliminary data.</text>
</comment>
<dbReference type="Pfam" id="PF25372">
    <property type="entry name" value="DUF7885"/>
    <property type="match status" value="1"/>
</dbReference>
<feature type="domain" description="F-box/LRR-repeat protein 15-like leucin rich repeat" evidence="2">
    <location>
        <begin position="47"/>
        <end position="169"/>
    </location>
</feature>
<dbReference type="SUPFAM" id="SSF52047">
    <property type="entry name" value="RNI-like"/>
    <property type="match status" value="1"/>
</dbReference>
<proteinExistence type="predicted"/>
<accession>A0A9Q1CLK4</accession>
<dbReference type="GO" id="GO:0005737">
    <property type="term" value="C:cytoplasm"/>
    <property type="evidence" value="ECO:0007669"/>
    <property type="project" value="TreeGrafter"/>
</dbReference>
<dbReference type="InterPro" id="IPR050648">
    <property type="entry name" value="F-box_LRR-repeat"/>
</dbReference>
<dbReference type="SMART" id="SM00367">
    <property type="entry name" value="LRR_CC"/>
    <property type="match status" value="6"/>
</dbReference>
<gene>
    <name evidence="3" type="ORF">HOLleu_06053</name>
</gene>
<keyword evidence="1" id="KW-0833">Ubl conjugation pathway</keyword>
<dbReference type="InterPro" id="IPR006553">
    <property type="entry name" value="Leu-rich_rpt_Cys-con_subtyp"/>
</dbReference>
<evidence type="ECO:0000313" key="4">
    <source>
        <dbReference type="Proteomes" id="UP001152320"/>
    </source>
</evidence>
<dbReference type="AlphaFoldDB" id="A0A9Q1CLK4"/>
<dbReference type="FunFam" id="3.80.10.10:FF:000546">
    <property type="entry name" value="Partner of Paired"/>
    <property type="match status" value="1"/>
</dbReference>
<name>A0A9Q1CLK4_HOLLE</name>
<keyword evidence="4" id="KW-1185">Reference proteome</keyword>
<dbReference type="Gene3D" id="3.80.10.10">
    <property type="entry name" value="Ribonuclease Inhibitor"/>
    <property type="match status" value="1"/>
</dbReference>
<evidence type="ECO:0000313" key="3">
    <source>
        <dbReference type="EMBL" id="KAJ8047140.1"/>
    </source>
</evidence>
<evidence type="ECO:0000259" key="2">
    <source>
        <dbReference type="Pfam" id="PF25372"/>
    </source>
</evidence>
<dbReference type="InterPro" id="IPR001611">
    <property type="entry name" value="Leu-rich_rpt"/>
</dbReference>
<organism evidence="3 4">
    <name type="scientific">Holothuria leucospilota</name>
    <name type="common">Black long sea cucumber</name>
    <name type="synonym">Mertensiothuria leucospilota</name>
    <dbReference type="NCBI Taxonomy" id="206669"/>
    <lineage>
        <taxon>Eukaryota</taxon>
        <taxon>Metazoa</taxon>
        <taxon>Echinodermata</taxon>
        <taxon>Eleutherozoa</taxon>
        <taxon>Echinozoa</taxon>
        <taxon>Holothuroidea</taxon>
        <taxon>Aspidochirotacea</taxon>
        <taxon>Aspidochirotida</taxon>
        <taxon>Holothuriidae</taxon>
        <taxon>Holothuria</taxon>
    </lineage>
</organism>
<dbReference type="OrthoDB" id="2585512at2759"/>
<dbReference type="InterPro" id="IPR057207">
    <property type="entry name" value="FBXL15_LRR"/>
</dbReference>
<dbReference type="InterPro" id="IPR032675">
    <property type="entry name" value="LRR_dom_sf"/>
</dbReference>
<dbReference type="PANTHER" id="PTHR13382">
    <property type="entry name" value="MITOCHONDRIAL ATP SYNTHASE COUPLING FACTOR B"/>
    <property type="match status" value="1"/>
</dbReference>